<keyword evidence="3" id="KW-0805">Transcription regulation</keyword>
<keyword evidence="2" id="KW-0862">Zinc</keyword>
<organism evidence="7 8">
    <name type="scientific">Carpinus fangiana</name>
    <dbReference type="NCBI Taxonomy" id="176857"/>
    <lineage>
        <taxon>Eukaryota</taxon>
        <taxon>Viridiplantae</taxon>
        <taxon>Streptophyta</taxon>
        <taxon>Embryophyta</taxon>
        <taxon>Tracheophyta</taxon>
        <taxon>Spermatophyta</taxon>
        <taxon>Magnoliopsida</taxon>
        <taxon>eudicotyledons</taxon>
        <taxon>Gunneridae</taxon>
        <taxon>Pentapetalae</taxon>
        <taxon>rosids</taxon>
        <taxon>fabids</taxon>
        <taxon>Fagales</taxon>
        <taxon>Betulaceae</taxon>
        <taxon>Carpinus</taxon>
    </lineage>
</organism>
<evidence type="ECO:0000256" key="3">
    <source>
        <dbReference type="ARBA" id="ARBA00023015"/>
    </source>
</evidence>
<keyword evidence="8" id="KW-1185">Reference proteome</keyword>
<evidence type="ECO:0000256" key="5">
    <source>
        <dbReference type="ARBA" id="ARBA00023163"/>
    </source>
</evidence>
<keyword evidence="5" id="KW-0804">Transcription</keyword>
<evidence type="ECO:0000256" key="1">
    <source>
        <dbReference type="ARBA" id="ARBA00022723"/>
    </source>
</evidence>
<reference evidence="7 8" key="1">
    <citation type="submission" date="2019-06" db="EMBL/GenBank/DDBJ databases">
        <title>A chromosomal-level reference genome of Carpinus fangiana (Coryloideae, Betulaceae).</title>
        <authorList>
            <person name="Yang X."/>
            <person name="Wang Z."/>
            <person name="Zhang L."/>
            <person name="Hao G."/>
            <person name="Liu J."/>
            <person name="Yang Y."/>
        </authorList>
    </citation>
    <scope>NUCLEOTIDE SEQUENCE [LARGE SCALE GENOMIC DNA]</scope>
    <source>
        <strain evidence="7">Cfa_2016G</strain>
        <tissue evidence="7">Leaf</tissue>
    </source>
</reference>
<dbReference type="EMBL" id="VIBQ01000010">
    <property type="protein sequence ID" value="KAB8339089.1"/>
    <property type="molecule type" value="Genomic_DNA"/>
</dbReference>
<evidence type="ECO:0000313" key="8">
    <source>
        <dbReference type="Proteomes" id="UP000327013"/>
    </source>
</evidence>
<dbReference type="InterPro" id="IPR021858">
    <property type="entry name" value="Fun_TF"/>
</dbReference>
<protein>
    <submittedName>
        <fullName evidence="7">Uncharacterized protein</fullName>
    </submittedName>
</protein>
<dbReference type="GO" id="GO:0003677">
    <property type="term" value="F:DNA binding"/>
    <property type="evidence" value="ECO:0007669"/>
    <property type="project" value="UniProtKB-KW"/>
</dbReference>
<evidence type="ECO:0000313" key="7">
    <source>
        <dbReference type="EMBL" id="KAB8339089.1"/>
    </source>
</evidence>
<sequence>MVALSAFHERCETVGVPLLEDQNSFSHPTSSDAFALRQYTKAIQLLRHRLTYGEQSHVVTLLSCVLFICLEFLRGNKDSAITHLRGGLDIIRSRLPSAPPSNHLQTNLTPSDILEGNLVPLFARLSVLQSLYGQPRSSNYGPSAHGPFLELLDVEVGPSRSFFDDLNEARVSAVNIINSTFRFAFMIDYEYFPSEDIMWATQSALLAQSQGWSDAMDVLTTTLSDEELPYAHLLSAHNFMTRVWMLSAPERTQCAFDSHLETFERIHDLCLPLISHLEGASSKRPSFTLDAGLLSTLFFASTKCRHRVQRRKFITLMQRAPVREGLWNAAEVLKVAEKCVGVEEEPISSEPYVMYPPELSRIHDMDIQSRSIEDPGRQFVRLKMKPLGLDHEFVWRTEHIKW</sequence>
<name>A0A5N6KRL5_9ROSI</name>
<dbReference type="OrthoDB" id="2593732at2759"/>
<dbReference type="PANTHER" id="PTHR36206:SF12">
    <property type="entry name" value="ASPERCRYPTIN BIOSYNTHESIS CLUSTER-SPECIFIC TRANSCRIPTION REGULATOR ATNN-RELATED"/>
    <property type="match status" value="1"/>
</dbReference>
<keyword evidence="1" id="KW-0479">Metal-binding</keyword>
<accession>A0A5N6KRL5</accession>
<comment type="caution">
    <text evidence="7">The sequence shown here is derived from an EMBL/GenBank/DDBJ whole genome shotgun (WGS) entry which is preliminary data.</text>
</comment>
<evidence type="ECO:0000256" key="2">
    <source>
        <dbReference type="ARBA" id="ARBA00022833"/>
    </source>
</evidence>
<dbReference type="GO" id="GO:0046872">
    <property type="term" value="F:metal ion binding"/>
    <property type="evidence" value="ECO:0007669"/>
    <property type="project" value="UniProtKB-KW"/>
</dbReference>
<dbReference type="AlphaFoldDB" id="A0A5N6KRL5"/>
<keyword evidence="4" id="KW-0238">DNA-binding</keyword>
<evidence type="ECO:0000256" key="4">
    <source>
        <dbReference type="ARBA" id="ARBA00023125"/>
    </source>
</evidence>
<evidence type="ECO:0000256" key="6">
    <source>
        <dbReference type="ARBA" id="ARBA00023242"/>
    </source>
</evidence>
<dbReference type="PANTHER" id="PTHR36206">
    <property type="entry name" value="ASPERCRYPTIN BIOSYNTHESIS CLUSTER-SPECIFIC TRANSCRIPTION REGULATOR ATNN-RELATED"/>
    <property type="match status" value="1"/>
</dbReference>
<dbReference type="InterPro" id="IPR052360">
    <property type="entry name" value="Transcr_Regulatory_Proteins"/>
</dbReference>
<keyword evidence="6" id="KW-0539">Nucleus</keyword>
<dbReference type="Pfam" id="PF11951">
    <property type="entry name" value="Fungal_trans_2"/>
    <property type="match status" value="1"/>
</dbReference>
<proteinExistence type="predicted"/>
<dbReference type="Proteomes" id="UP000327013">
    <property type="component" value="Unassembled WGS sequence"/>
</dbReference>
<gene>
    <name evidence="7" type="ORF">FH972_022025</name>
</gene>